<feature type="repeat" description="TPR" evidence="3">
    <location>
        <begin position="115"/>
        <end position="148"/>
    </location>
</feature>
<dbReference type="PANTHER" id="PTHR44809:SF1">
    <property type="entry name" value="PROTEIN O-MANNOSYL-TRANSFERASE TMTC1"/>
    <property type="match status" value="1"/>
</dbReference>
<dbReference type="PROSITE" id="PS50005">
    <property type="entry name" value="TPR"/>
    <property type="match status" value="2"/>
</dbReference>
<proteinExistence type="predicted"/>
<evidence type="ECO:0000313" key="6">
    <source>
        <dbReference type="EMBL" id="KAJ8601272.1"/>
    </source>
</evidence>
<dbReference type="PANTHER" id="PTHR44809">
    <property type="match status" value="1"/>
</dbReference>
<dbReference type="InterPro" id="IPR011717">
    <property type="entry name" value="TPR-4"/>
</dbReference>
<gene>
    <name evidence="6" type="ORF">CTAYLR_010693</name>
</gene>
<evidence type="ECO:0000256" key="5">
    <source>
        <dbReference type="SAM" id="MobiDB-lite"/>
    </source>
</evidence>
<evidence type="ECO:0000256" key="3">
    <source>
        <dbReference type="PROSITE-ProRule" id="PRU00339"/>
    </source>
</evidence>
<dbReference type="InterPro" id="IPR052943">
    <property type="entry name" value="TMTC_O-mannosyl-trnsfr"/>
</dbReference>
<evidence type="ECO:0000256" key="4">
    <source>
        <dbReference type="SAM" id="Coils"/>
    </source>
</evidence>
<dbReference type="InterPro" id="IPR011990">
    <property type="entry name" value="TPR-like_helical_dom_sf"/>
</dbReference>
<keyword evidence="1" id="KW-0677">Repeat</keyword>
<feature type="repeat" description="TPR" evidence="3">
    <location>
        <begin position="181"/>
        <end position="214"/>
    </location>
</feature>
<dbReference type="Pfam" id="PF07719">
    <property type="entry name" value="TPR_2"/>
    <property type="match status" value="1"/>
</dbReference>
<dbReference type="GO" id="GO:0042802">
    <property type="term" value="F:identical protein binding"/>
    <property type="evidence" value="ECO:0007669"/>
    <property type="project" value="InterPro"/>
</dbReference>
<dbReference type="Gene3D" id="1.25.40.10">
    <property type="entry name" value="Tetratricopeptide repeat domain"/>
    <property type="match status" value="3"/>
</dbReference>
<dbReference type="Pfam" id="PF07721">
    <property type="entry name" value="TPR_4"/>
    <property type="match status" value="1"/>
</dbReference>
<feature type="compositionally biased region" description="Polar residues" evidence="5">
    <location>
        <begin position="14"/>
        <end position="23"/>
    </location>
</feature>
<evidence type="ECO:0008006" key="8">
    <source>
        <dbReference type="Google" id="ProtNLM"/>
    </source>
</evidence>
<comment type="caution">
    <text evidence="6">The sequence shown here is derived from an EMBL/GenBank/DDBJ whole genome shotgun (WGS) entry which is preliminary data.</text>
</comment>
<keyword evidence="2 3" id="KW-0802">TPR repeat</keyword>
<dbReference type="AlphaFoldDB" id="A0AAD7XH54"/>
<dbReference type="SMART" id="SM00028">
    <property type="entry name" value="TPR"/>
    <property type="match status" value="5"/>
</dbReference>
<evidence type="ECO:0000313" key="7">
    <source>
        <dbReference type="Proteomes" id="UP001230188"/>
    </source>
</evidence>
<evidence type="ECO:0000256" key="2">
    <source>
        <dbReference type="ARBA" id="ARBA00022803"/>
    </source>
</evidence>
<dbReference type="Pfam" id="PF00515">
    <property type="entry name" value="TPR_1"/>
    <property type="match status" value="1"/>
</dbReference>
<reference evidence="6" key="1">
    <citation type="submission" date="2023-01" db="EMBL/GenBank/DDBJ databases">
        <title>Metagenome sequencing of chrysophaentin producing Chrysophaeum taylorii.</title>
        <authorList>
            <person name="Davison J."/>
            <person name="Bewley C."/>
        </authorList>
    </citation>
    <scope>NUCLEOTIDE SEQUENCE</scope>
    <source>
        <strain evidence="6">NIES-1699</strain>
    </source>
</reference>
<accession>A0AAD7XH54</accession>
<dbReference type="InterPro" id="IPR013105">
    <property type="entry name" value="TPR_2"/>
</dbReference>
<dbReference type="Proteomes" id="UP001230188">
    <property type="component" value="Unassembled WGS sequence"/>
</dbReference>
<dbReference type="SUPFAM" id="SSF48452">
    <property type="entry name" value="TPR-like"/>
    <property type="match status" value="1"/>
</dbReference>
<dbReference type="Pfam" id="PF13432">
    <property type="entry name" value="TPR_16"/>
    <property type="match status" value="1"/>
</dbReference>
<dbReference type="EMBL" id="JAQMWT010000442">
    <property type="protein sequence ID" value="KAJ8601272.1"/>
    <property type="molecule type" value="Genomic_DNA"/>
</dbReference>
<dbReference type="InterPro" id="IPR019734">
    <property type="entry name" value="TPR_rpt"/>
</dbReference>
<keyword evidence="7" id="KW-1185">Reference proteome</keyword>
<evidence type="ECO:0000256" key="1">
    <source>
        <dbReference type="ARBA" id="ARBA00022737"/>
    </source>
</evidence>
<organism evidence="6 7">
    <name type="scientific">Chrysophaeum taylorii</name>
    <dbReference type="NCBI Taxonomy" id="2483200"/>
    <lineage>
        <taxon>Eukaryota</taxon>
        <taxon>Sar</taxon>
        <taxon>Stramenopiles</taxon>
        <taxon>Ochrophyta</taxon>
        <taxon>Pelagophyceae</taxon>
        <taxon>Pelagomonadales</taxon>
        <taxon>Pelagomonadaceae</taxon>
        <taxon>Chrysophaeum</taxon>
    </lineage>
</organism>
<feature type="coiled-coil region" evidence="4">
    <location>
        <begin position="114"/>
        <end position="148"/>
    </location>
</feature>
<protein>
    <recommendedName>
        <fullName evidence="8">Tetratricopeptide repeat protein</fullName>
    </recommendedName>
</protein>
<feature type="region of interest" description="Disordered" evidence="5">
    <location>
        <begin position="1"/>
        <end position="29"/>
    </location>
</feature>
<name>A0AAD7XH54_9STRA</name>
<keyword evidence="4" id="KW-0175">Coiled coil</keyword>
<sequence length="342" mass="37341">MAAGDVVRTAPAVASSSDSNNNEPRGDLEAERMYETALTRSPPPEVRADLLFNLAKVRERLGREGVEDLYGKALDAFPGHVRARTNLGVLKLRRGEMEEALAVLSWSDGEPRDLADLENNRGIALETVGRLEEAIEAYERAIELSNGEDPNPLTNLGTALGSTDRGLDSHRRARNAAPEDATVRYNLAATLEDLGNSEEALAEYREAIRLFPGYAAARNNLALLLDATRGGDPQEIASHFEIACDIEDDVDYLCNLGAFRRANGDVDKAFLAYEKAVALADVFDAHLALSELYAAKGHIDAALRHAKLAVKLAPPDARPSTRDFLRDLLTAWHDTLDLEDEV</sequence>